<dbReference type="EMBL" id="CP151505">
    <property type="protein sequence ID" value="WZN62250.1"/>
    <property type="molecule type" value="Genomic_DNA"/>
</dbReference>
<organism evidence="2 3">
    <name type="scientific">Chloropicon roscoffensis</name>
    <dbReference type="NCBI Taxonomy" id="1461544"/>
    <lineage>
        <taxon>Eukaryota</taxon>
        <taxon>Viridiplantae</taxon>
        <taxon>Chlorophyta</taxon>
        <taxon>Chloropicophyceae</taxon>
        <taxon>Chloropicales</taxon>
        <taxon>Chloropicaceae</taxon>
        <taxon>Chloropicon</taxon>
    </lineage>
</organism>
<feature type="compositionally biased region" description="Basic residues" evidence="1">
    <location>
        <begin position="15"/>
        <end position="29"/>
    </location>
</feature>
<reference evidence="2 3" key="1">
    <citation type="submission" date="2024-03" db="EMBL/GenBank/DDBJ databases">
        <title>Complete genome sequence of the green alga Chloropicon roscoffensis RCC1871.</title>
        <authorList>
            <person name="Lemieux C."/>
            <person name="Pombert J.-F."/>
            <person name="Otis C."/>
            <person name="Turmel M."/>
        </authorList>
    </citation>
    <scope>NUCLEOTIDE SEQUENCE [LARGE SCALE GENOMIC DNA]</scope>
    <source>
        <strain evidence="2 3">RCC1871</strain>
    </source>
</reference>
<keyword evidence="3" id="KW-1185">Reference proteome</keyword>
<dbReference type="Proteomes" id="UP001472866">
    <property type="component" value="Chromosome 05"/>
</dbReference>
<evidence type="ECO:0000256" key="1">
    <source>
        <dbReference type="SAM" id="MobiDB-lite"/>
    </source>
</evidence>
<protein>
    <submittedName>
        <fullName evidence="2">Uncharacterized protein</fullName>
    </submittedName>
</protein>
<sequence length="145" mass="16252">MYSAKGRARGEPVGKRRQKKSSAVLKKRTTTGSPVTSLDRILKQCAGSQAKLVEGFASRLQSEIVRSHKEDIKKYRAKSEKRRQKLGDQANETLSVCFADKENQRKAATQSMVAKGQDLKGKFRKISGKSNQLIKRLTAELVRMD</sequence>
<name>A0AAX4P891_9CHLO</name>
<accession>A0AAX4P891</accession>
<gene>
    <name evidence="2" type="ORF">HKI87_05g37860</name>
</gene>
<proteinExistence type="predicted"/>
<evidence type="ECO:0000313" key="3">
    <source>
        <dbReference type="Proteomes" id="UP001472866"/>
    </source>
</evidence>
<dbReference type="AlphaFoldDB" id="A0AAX4P891"/>
<evidence type="ECO:0000313" key="2">
    <source>
        <dbReference type="EMBL" id="WZN62250.1"/>
    </source>
</evidence>
<feature type="region of interest" description="Disordered" evidence="1">
    <location>
        <begin position="1"/>
        <end position="33"/>
    </location>
</feature>